<name>A0AA35XA36_GEOBA</name>
<protein>
    <submittedName>
        <fullName evidence="2">Uncharacterized protein</fullName>
    </submittedName>
</protein>
<dbReference type="Proteomes" id="UP001174909">
    <property type="component" value="Unassembled WGS sequence"/>
</dbReference>
<feature type="region of interest" description="Disordered" evidence="1">
    <location>
        <begin position="1"/>
        <end position="39"/>
    </location>
</feature>
<evidence type="ECO:0000313" key="2">
    <source>
        <dbReference type="EMBL" id="CAI8043870.1"/>
    </source>
</evidence>
<gene>
    <name evidence="2" type="ORF">GBAR_LOCUS24350</name>
</gene>
<keyword evidence="3" id="KW-1185">Reference proteome</keyword>
<comment type="caution">
    <text evidence="2">The sequence shown here is derived from an EMBL/GenBank/DDBJ whole genome shotgun (WGS) entry which is preliminary data.</text>
</comment>
<dbReference type="EMBL" id="CASHTH010003362">
    <property type="protein sequence ID" value="CAI8043870.1"/>
    <property type="molecule type" value="Genomic_DNA"/>
</dbReference>
<accession>A0AA35XA36</accession>
<evidence type="ECO:0000313" key="3">
    <source>
        <dbReference type="Proteomes" id="UP001174909"/>
    </source>
</evidence>
<evidence type="ECO:0000256" key="1">
    <source>
        <dbReference type="SAM" id="MobiDB-lite"/>
    </source>
</evidence>
<dbReference type="AlphaFoldDB" id="A0AA35XA36"/>
<reference evidence="2" key="1">
    <citation type="submission" date="2023-03" db="EMBL/GenBank/DDBJ databases">
        <authorList>
            <person name="Steffen K."/>
            <person name="Cardenas P."/>
        </authorList>
    </citation>
    <scope>NUCLEOTIDE SEQUENCE</scope>
</reference>
<proteinExistence type="predicted"/>
<sequence length="163" mass="18302">MRKITPSRVLPLQKKPIATPTEPESVEERRCDPPETPAPAAPVLVLMSSLLSMMTSIPSLERRRSHLHCQCIMCWKDLATPIESAPDTQGTETSAPAIDIPVYSVVNKTRTELRSPSLRTRRRVLQSTMNLSKMQKGTLSSITCNCSRSVLYHSYRSRLILEL</sequence>
<organism evidence="2 3">
    <name type="scientific">Geodia barretti</name>
    <name type="common">Barrett's horny sponge</name>
    <dbReference type="NCBI Taxonomy" id="519541"/>
    <lineage>
        <taxon>Eukaryota</taxon>
        <taxon>Metazoa</taxon>
        <taxon>Porifera</taxon>
        <taxon>Demospongiae</taxon>
        <taxon>Heteroscleromorpha</taxon>
        <taxon>Tetractinellida</taxon>
        <taxon>Astrophorina</taxon>
        <taxon>Geodiidae</taxon>
        <taxon>Geodia</taxon>
    </lineage>
</organism>